<name>A0A0V1E8K3_TRIPS</name>
<organism evidence="2 3">
    <name type="scientific">Trichinella pseudospiralis</name>
    <name type="common">Parasitic roundworm</name>
    <dbReference type="NCBI Taxonomy" id="6337"/>
    <lineage>
        <taxon>Eukaryota</taxon>
        <taxon>Metazoa</taxon>
        <taxon>Ecdysozoa</taxon>
        <taxon>Nematoda</taxon>
        <taxon>Enoplea</taxon>
        <taxon>Dorylaimia</taxon>
        <taxon>Trichinellida</taxon>
        <taxon>Trichinellidae</taxon>
        <taxon>Trichinella</taxon>
    </lineage>
</organism>
<feature type="compositionally biased region" description="Basic and acidic residues" evidence="1">
    <location>
        <begin position="328"/>
        <end position="337"/>
    </location>
</feature>
<feature type="region of interest" description="Disordered" evidence="1">
    <location>
        <begin position="328"/>
        <end position="350"/>
    </location>
</feature>
<accession>A0A0V1E8K3</accession>
<proteinExistence type="predicted"/>
<evidence type="ECO:0000256" key="1">
    <source>
        <dbReference type="SAM" id="MobiDB-lite"/>
    </source>
</evidence>
<evidence type="ECO:0000313" key="2">
    <source>
        <dbReference type="EMBL" id="KRY70173.1"/>
    </source>
</evidence>
<reference evidence="2 3" key="1">
    <citation type="submission" date="2015-01" db="EMBL/GenBank/DDBJ databases">
        <title>Evolution of Trichinella species and genotypes.</title>
        <authorList>
            <person name="Korhonen P.K."/>
            <person name="Edoardo P."/>
            <person name="Giuseppe L.R."/>
            <person name="Gasser R.B."/>
        </authorList>
    </citation>
    <scope>NUCLEOTIDE SEQUENCE [LARGE SCALE GENOMIC DNA]</scope>
    <source>
        <strain evidence="2">ISS13</strain>
    </source>
</reference>
<dbReference type="EMBL" id="JYDR01000077">
    <property type="protein sequence ID" value="KRY70173.1"/>
    <property type="molecule type" value="Genomic_DNA"/>
</dbReference>
<dbReference type="AlphaFoldDB" id="A0A0V1E8K3"/>
<sequence length="494" mass="54035">MFIVWLCGPTTIWKFGKAICTKDHVSTTWDSVTEIHLGRHDTIRQVVSLAAKAFDPLRCVHKAGPGSLAYRDPLLAEIMRALAPVPRDQVVRSELHVFGDAAEAAYKAVAHLLTQTSDGVPQSSTSGIDGVFACGLTEGVHHKGSWSDSSVALSWIKGDPRKLKTFAANRVQEIIRQTKPSQWRYVPAVDNPADRLSGEEVRETDPERRMIVVLTTTLPARGLQINQASVHSVIEHEDWMRGTVVEVEEGVRSVRESGGRVILSLCGAERMGKAAANTRPSTNSEGRANSMAEETDEPARGSGSLHMELFQGLCFACLRRGNRREGLNANRKADEKGSTQNQHSPTATTDAKIQVGCVPATGRRSTLLQTAQARLQNSNGSSMVVSCLFESGAQRSFVKKSVADALSLEFWISPLNGKHDEKQLVEALCLPKICQKLKLVPNIYRLRHLTALQLADDFTGNSDVFDVVIGWIICGAMTNEKRQPTSSSHSVKIL</sequence>
<dbReference type="Proteomes" id="UP000054632">
    <property type="component" value="Unassembled WGS sequence"/>
</dbReference>
<dbReference type="PANTHER" id="PTHR22955:SF66">
    <property type="entry name" value="INTEGRASE CATALYTIC DOMAIN-CONTAINING PROTEIN"/>
    <property type="match status" value="1"/>
</dbReference>
<gene>
    <name evidence="2" type="ORF">T4A_12614</name>
</gene>
<feature type="compositionally biased region" description="Polar residues" evidence="1">
    <location>
        <begin position="338"/>
        <end position="350"/>
    </location>
</feature>
<feature type="compositionally biased region" description="Polar residues" evidence="1">
    <location>
        <begin position="278"/>
        <end position="287"/>
    </location>
</feature>
<evidence type="ECO:0000313" key="3">
    <source>
        <dbReference type="Proteomes" id="UP000054632"/>
    </source>
</evidence>
<comment type="caution">
    <text evidence="2">The sequence shown here is derived from an EMBL/GenBank/DDBJ whole genome shotgun (WGS) entry which is preliminary data.</text>
</comment>
<feature type="region of interest" description="Disordered" evidence="1">
    <location>
        <begin position="273"/>
        <end position="303"/>
    </location>
</feature>
<protein>
    <submittedName>
        <fullName evidence="2">Uncharacterized protein</fullName>
    </submittedName>
</protein>
<dbReference type="PANTHER" id="PTHR22955">
    <property type="entry name" value="RETROTRANSPOSON"/>
    <property type="match status" value="1"/>
</dbReference>